<gene>
    <name evidence="2" type="ORF">AX660_17955</name>
</gene>
<dbReference type="OrthoDB" id="526867at2"/>
<comment type="caution">
    <text evidence="2">The sequence shown here is derived from an EMBL/GenBank/DDBJ whole genome shotgun (WGS) entry which is preliminary data.</text>
</comment>
<name>A0A135ZZ59_9ALTE</name>
<dbReference type="EMBL" id="LSNE01000007">
    <property type="protein sequence ID" value="KXI28261.1"/>
    <property type="molecule type" value="Genomic_DNA"/>
</dbReference>
<protein>
    <recommendedName>
        <fullName evidence="1">DUF547 domain-containing protein</fullName>
    </recommendedName>
</protein>
<evidence type="ECO:0000259" key="1">
    <source>
        <dbReference type="Pfam" id="PF04784"/>
    </source>
</evidence>
<feature type="domain" description="DUF547" evidence="1">
    <location>
        <begin position="139"/>
        <end position="248"/>
    </location>
</feature>
<keyword evidence="3" id="KW-1185">Reference proteome</keyword>
<accession>A0A135ZZ59</accession>
<dbReference type="RefSeq" id="WP_068378387.1">
    <property type="nucleotide sequence ID" value="NZ_LSNE01000007.1"/>
</dbReference>
<dbReference type="Proteomes" id="UP000070299">
    <property type="component" value="Unassembled WGS sequence"/>
</dbReference>
<dbReference type="Pfam" id="PF04784">
    <property type="entry name" value="DUF547"/>
    <property type="match status" value="1"/>
</dbReference>
<reference evidence="3" key="1">
    <citation type="submission" date="2016-02" db="EMBL/GenBank/DDBJ databases">
        <authorList>
            <person name="Schultz-Johansen M."/>
            <person name="Glaring M.A."/>
            <person name="Bech P.K."/>
            <person name="Stougaard P."/>
        </authorList>
    </citation>
    <scope>NUCLEOTIDE SEQUENCE [LARGE SCALE GENOMIC DNA]</scope>
    <source>
        <strain evidence="3">S66</strain>
    </source>
</reference>
<dbReference type="STRING" id="1799789.AX660_17955"/>
<dbReference type="AlphaFoldDB" id="A0A135ZZ59"/>
<evidence type="ECO:0000313" key="2">
    <source>
        <dbReference type="EMBL" id="KXI28261.1"/>
    </source>
</evidence>
<dbReference type="InterPro" id="IPR006869">
    <property type="entry name" value="DUF547"/>
</dbReference>
<organism evidence="2 3">
    <name type="scientific">Paraglaciecola hydrolytica</name>
    <dbReference type="NCBI Taxonomy" id="1799789"/>
    <lineage>
        <taxon>Bacteria</taxon>
        <taxon>Pseudomonadati</taxon>
        <taxon>Pseudomonadota</taxon>
        <taxon>Gammaproteobacteria</taxon>
        <taxon>Alteromonadales</taxon>
        <taxon>Alteromonadaceae</taxon>
        <taxon>Paraglaciecola</taxon>
    </lineage>
</organism>
<sequence>MTLLFSSLFTSSLFTNKGKKVSVLVLSFCLFFKIQANEANIPESFKGDTPSSSYTIKYNDIDLLFNSLVMATGMSDRKKTKGDQAEMGSRLKININRLSASEANRFYFEALETDEQRAVITNIRKNLEKLPDTAPLQYFHKSEQLAYWLNLYNITMIEQLIKLYPQKDLEDEFVGKDSILDKKLLKVSGIELSFNDIQHKILMPKFDNDPLIIYGLYQGFIGGPNIRPEAYKGDSVFQSLKDNAYEFVNSNRGTYAERRNVFRVSSLYERNKNYFPNFEADLVKHLHEYLIGEMHQSLDDSTKIRTNINNWDITDIYGSLRKSGNSAMTSEAALLDAVVGNADNGGTMVSLNAISNMYADIAQSSLSRFSPEQLAQIQALSFKRAQNAGYVEVTDFDTPSRVEKNN</sequence>
<proteinExistence type="predicted"/>
<evidence type="ECO:0000313" key="3">
    <source>
        <dbReference type="Proteomes" id="UP000070299"/>
    </source>
</evidence>